<dbReference type="EMBL" id="JH795868">
    <property type="protein sequence ID" value="EJT99917.1"/>
    <property type="molecule type" value="Genomic_DNA"/>
</dbReference>
<accession>M5G830</accession>
<evidence type="ECO:0000313" key="1">
    <source>
        <dbReference type="EMBL" id="EJT99917.1"/>
    </source>
</evidence>
<feature type="non-terminal residue" evidence="1">
    <location>
        <position position="1"/>
    </location>
</feature>
<dbReference type="RefSeq" id="XP_040626815.1">
    <property type="nucleotide sequence ID" value="XM_040773249.1"/>
</dbReference>
<reference evidence="1 2" key="1">
    <citation type="journal article" date="2012" name="Science">
        <title>The Paleozoic origin of enzymatic lignin decomposition reconstructed from 31 fungal genomes.</title>
        <authorList>
            <person name="Floudas D."/>
            <person name="Binder M."/>
            <person name="Riley R."/>
            <person name="Barry K."/>
            <person name="Blanchette R.A."/>
            <person name="Henrissat B."/>
            <person name="Martinez A.T."/>
            <person name="Otillar R."/>
            <person name="Spatafora J.W."/>
            <person name="Yadav J.S."/>
            <person name="Aerts A."/>
            <person name="Benoit I."/>
            <person name="Boyd A."/>
            <person name="Carlson A."/>
            <person name="Copeland A."/>
            <person name="Coutinho P.M."/>
            <person name="de Vries R.P."/>
            <person name="Ferreira P."/>
            <person name="Findley K."/>
            <person name="Foster B."/>
            <person name="Gaskell J."/>
            <person name="Glotzer D."/>
            <person name="Gorecki P."/>
            <person name="Heitman J."/>
            <person name="Hesse C."/>
            <person name="Hori C."/>
            <person name="Igarashi K."/>
            <person name="Jurgens J.A."/>
            <person name="Kallen N."/>
            <person name="Kersten P."/>
            <person name="Kohler A."/>
            <person name="Kuees U."/>
            <person name="Kumar T.K.A."/>
            <person name="Kuo A."/>
            <person name="LaButti K."/>
            <person name="Larrondo L.F."/>
            <person name="Lindquist E."/>
            <person name="Ling A."/>
            <person name="Lombard V."/>
            <person name="Lucas S."/>
            <person name="Lundell T."/>
            <person name="Martin R."/>
            <person name="McLaughlin D.J."/>
            <person name="Morgenstern I."/>
            <person name="Morin E."/>
            <person name="Murat C."/>
            <person name="Nagy L.G."/>
            <person name="Nolan M."/>
            <person name="Ohm R.A."/>
            <person name="Patyshakuliyeva A."/>
            <person name="Rokas A."/>
            <person name="Ruiz-Duenas F.J."/>
            <person name="Sabat G."/>
            <person name="Salamov A."/>
            <person name="Samejima M."/>
            <person name="Schmutz J."/>
            <person name="Slot J.C."/>
            <person name="St John F."/>
            <person name="Stenlid J."/>
            <person name="Sun H."/>
            <person name="Sun S."/>
            <person name="Syed K."/>
            <person name="Tsang A."/>
            <person name="Wiebenga A."/>
            <person name="Young D."/>
            <person name="Pisabarro A."/>
            <person name="Eastwood D.C."/>
            <person name="Martin F."/>
            <person name="Cullen D."/>
            <person name="Grigoriev I.V."/>
            <person name="Hibbett D.S."/>
        </authorList>
    </citation>
    <scope>NUCLEOTIDE SEQUENCE [LARGE SCALE GENOMIC DNA]</scope>
    <source>
        <strain evidence="1 2">DJM-731 SS1</strain>
    </source>
</reference>
<keyword evidence="2" id="KW-1185">Reference proteome</keyword>
<name>M5G830_DACPD</name>
<proteinExistence type="predicted"/>
<organism evidence="1 2">
    <name type="scientific">Dacryopinax primogenitus (strain DJM 731)</name>
    <name type="common">Brown rot fungus</name>
    <dbReference type="NCBI Taxonomy" id="1858805"/>
    <lineage>
        <taxon>Eukaryota</taxon>
        <taxon>Fungi</taxon>
        <taxon>Dikarya</taxon>
        <taxon>Basidiomycota</taxon>
        <taxon>Agaricomycotina</taxon>
        <taxon>Dacrymycetes</taxon>
        <taxon>Dacrymycetales</taxon>
        <taxon>Dacrymycetaceae</taxon>
        <taxon>Dacryopinax</taxon>
    </lineage>
</organism>
<protein>
    <submittedName>
        <fullName evidence="1">Uncharacterized protein</fullName>
    </submittedName>
</protein>
<sequence length="201" mass="22739">MPWDYLLQLIQMRESLEDGTFTKFSSEVLIETCSPRSEDADASLLDRSGTDKGYPTCARGDAILVYHPSTMIRAGVSSALEDATASQRDELYFAHLCKRVGVSFILLALVWKLNHPAFNAAQAVFTLATMQRQLAAFGINDQVCFAVVGNLTEFRVLGCVQDDTGRIRVFLCDALDMKMVHHWWKFNFFLFNLEQWGRVDL</sequence>
<dbReference type="AlphaFoldDB" id="M5G830"/>
<dbReference type="GeneID" id="63688311"/>
<dbReference type="Proteomes" id="UP000030653">
    <property type="component" value="Unassembled WGS sequence"/>
</dbReference>
<dbReference type="HOGENOM" id="CLU_1363251_0_0_1"/>
<evidence type="ECO:0000313" key="2">
    <source>
        <dbReference type="Proteomes" id="UP000030653"/>
    </source>
</evidence>
<gene>
    <name evidence="1" type="ORF">DACRYDRAFT_23464</name>
</gene>